<feature type="region of interest" description="Disordered" evidence="1">
    <location>
        <begin position="202"/>
        <end position="231"/>
    </location>
</feature>
<evidence type="ECO:0000313" key="3">
    <source>
        <dbReference type="Proteomes" id="UP000625711"/>
    </source>
</evidence>
<evidence type="ECO:0000256" key="1">
    <source>
        <dbReference type="SAM" id="MobiDB-lite"/>
    </source>
</evidence>
<dbReference type="GO" id="GO:0005654">
    <property type="term" value="C:nucleoplasm"/>
    <property type="evidence" value="ECO:0007669"/>
    <property type="project" value="TreeGrafter"/>
</dbReference>
<name>A0A834MLM4_RHYFE</name>
<organism evidence="2 3">
    <name type="scientific">Rhynchophorus ferrugineus</name>
    <name type="common">Red palm weevil</name>
    <name type="synonym">Curculio ferrugineus</name>
    <dbReference type="NCBI Taxonomy" id="354439"/>
    <lineage>
        <taxon>Eukaryota</taxon>
        <taxon>Metazoa</taxon>
        <taxon>Ecdysozoa</taxon>
        <taxon>Arthropoda</taxon>
        <taxon>Hexapoda</taxon>
        <taxon>Insecta</taxon>
        <taxon>Pterygota</taxon>
        <taxon>Neoptera</taxon>
        <taxon>Endopterygota</taxon>
        <taxon>Coleoptera</taxon>
        <taxon>Polyphaga</taxon>
        <taxon>Cucujiformia</taxon>
        <taxon>Curculionidae</taxon>
        <taxon>Dryophthorinae</taxon>
        <taxon>Rhynchophorus</taxon>
    </lineage>
</organism>
<gene>
    <name evidence="2" type="ORF">GWI33_001802</name>
</gene>
<dbReference type="PANTHER" id="PTHR21402:SF10">
    <property type="entry name" value="U11_U12 SMALL NUCLEAR RIBONUCLEOPROTEIN 48 KDA PROTEIN"/>
    <property type="match status" value="1"/>
</dbReference>
<sequence>MDFNIESLGWTVKKTLETDNPKVICPINKAHLISFKTSQDHTEKCKLHSCGYRLDDQFLSEPVCNDKNSIKLDAKIKIDLLNYARSINVAFRPVWNGQEVDPMTSDRLMSNFSTDERLALYDYCLKHTEGPKKPQEFTLDLPETKSTKELSVKEKLSLERDAKRRKVKYKSVHTSKKSHTEVIREVINNQMEMYAQWIQQKQKQEKKEKEKQKKREKQVKESENHNQSNHDQYHYIETTYQNQVQDVTQWNHITVNQYPNAYVNSYYSTGDGIITDWSHAYQGVIDTNINVDTNQFNCDNSSYLESTTVTNIDYSSNMELPVHSYNGYYNQNGNTTNTNEQANNYKQQEYIKEQESYAKIRPISDKNKDRERRYDRERKRHNPLVRKYERDRRK</sequence>
<evidence type="ECO:0000313" key="2">
    <source>
        <dbReference type="EMBL" id="KAF7282899.1"/>
    </source>
</evidence>
<dbReference type="GO" id="GO:0005689">
    <property type="term" value="C:U12-type spliceosomal complex"/>
    <property type="evidence" value="ECO:0007669"/>
    <property type="project" value="TreeGrafter"/>
</dbReference>
<accession>A0A834MLM4</accession>
<dbReference type="EMBL" id="JAACXV010000151">
    <property type="protein sequence ID" value="KAF7282899.1"/>
    <property type="molecule type" value="Genomic_DNA"/>
</dbReference>
<evidence type="ECO:0008006" key="4">
    <source>
        <dbReference type="Google" id="ProtNLM"/>
    </source>
</evidence>
<dbReference type="GO" id="GO:0005829">
    <property type="term" value="C:cytosol"/>
    <property type="evidence" value="ECO:0007669"/>
    <property type="project" value="TreeGrafter"/>
</dbReference>
<dbReference type="Proteomes" id="UP000625711">
    <property type="component" value="Unassembled WGS sequence"/>
</dbReference>
<dbReference type="AlphaFoldDB" id="A0A834MLM4"/>
<protein>
    <recommendedName>
        <fullName evidence="4">CHHC U11-48K-type domain-containing protein</fullName>
    </recommendedName>
</protein>
<feature type="compositionally biased region" description="Basic and acidic residues" evidence="1">
    <location>
        <begin position="202"/>
        <end position="224"/>
    </location>
</feature>
<reference evidence="2" key="1">
    <citation type="submission" date="2020-08" db="EMBL/GenBank/DDBJ databases">
        <title>Genome sequencing and assembly of the red palm weevil Rhynchophorus ferrugineus.</title>
        <authorList>
            <person name="Dias G.B."/>
            <person name="Bergman C.M."/>
            <person name="Manee M."/>
        </authorList>
    </citation>
    <scope>NUCLEOTIDE SEQUENCE</scope>
    <source>
        <strain evidence="2">AA-2017</strain>
        <tissue evidence="2">Whole larva</tissue>
    </source>
</reference>
<dbReference type="InterPro" id="IPR051591">
    <property type="entry name" value="UPF0224_FAM112_RNA_Proc"/>
</dbReference>
<keyword evidence="3" id="KW-1185">Reference proteome</keyword>
<comment type="caution">
    <text evidence="2">The sequence shown here is derived from an EMBL/GenBank/DDBJ whole genome shotgun (WGS) entry which is preliminary data.</text>
</comment>
<proteinExistence type="predicted"/>
<dbReference type="PANTHER" id="PTHR21402">
    <property type="entry name" value="GAMETOCYTE SPECIFIC FACTOR 1-RELATED"/>
    <property type="match status" value="1"/>
</dbReference>
<dbReference type="OrthoDB" id="69229at2759"/>
<feature type="region of interest" description="Disordered" evidence="1">
    <location>
        <begin position="354"/>
        <end position="394"/>
    </location>
</feature>
<feature type="compositionally biased region" description="Basic and acidic residues" evidence="1">
    <location>
        <begin position="354"/>
        <end position="377"/>
    </location>
</feature>